<dbReference type="EMBL" id="JAPDDP010000069">
    <property type="protein sequence ID" value="MDA0184176.1"/>
    <property type="molecule type" value="Genomic_DNA"/>
</dbReference>
<name>A0A9X3SC18_9ACTN</name>
<protein>
    <submittedName>
        <fullName evidence="2">Uncharacterized protein</fullName>
    </submittedName>
</protein>
<gene>
    <name evidence="2" type="ORF">OJ997_27960</name>
</gene>
<evidence type="ECO:0000313" key="2">
    <source>
        <dbReference type="EMBL" id="MDA0184176.1"/>
    </source>
</evidence>
<feature type="region of interest" description="Disordered" evidence="1">
    <location>
        <begin position="58"/>
        <end position="98"/>
    </location>
</feature>
<reference evidence="2" key="1">
    <citation type="submission" date="2022-10" db="EMBL/GenBank/DDBJ databases">
        <title>The WGS of Solirubrobacter phytolaccae KCTC 29190.</title>
        <authorList>
            <person name="Jiang Z."/>
        </authorList>
    </citation>
    <scope>NUCLEOTIDE SEQUENCE</scope>
    <source>
        <strain evidence="2">KCTC 29190</strain>
    </source>
</reference>
<keyword evidence="3" id="KW-1185">Reference proteome</keyword>
<sequence>MRRLLLGLAVVGVAVVAVLLLTSGGEDPKGETELGARGFPLRGSLAKDEKAIDSAVAEWREEAAEDEQEAEEDDDDDGESPETRERRARQPDPDDDVTVLWIGTVDDEQLAILESQGGLLAGLTRRESSDGWFVDAERVRTEGDYPGDVPIGVGDAILTPARNDWRFVDAGYGNGYEDVGDGLLWSNGGLDSDGFVVPTQAVSDRVPIYVTGEGGRYIRPEAYEAFTSALEGGYARAVFLATQAAAALLEDDEQQQRTDDEPPALTVTWTGEVPGYKRAAVVLHGDALSGRRAAALGYGNRPDRGEDKDERTVGLGTASADQVFKSADTFAAYAYTTFDNFPYLLLASSGVVDTVHALVGTEELRRKPGLAVIDARRFDPKETPDTVVFGRTAEGRVIAPLAQRR</sequence>
<proteinExistence type="predicted"/>
<accession>A0A9X3SC18</accession>
<evidence type="ECO:0000313" key="3">
    <source>
        <dbReference type="Proteomes" id="UP001147653"/>
    </source>
</evidence>
<dbReference type="RefSeq" id="WP_270028594.1">
    <property type="nucleotide sequence ID" value="NZ_JAPDDP010000069.1"/>
</dbReference>
<evidence type="ECO:0000256" key="1">
    <source>
        <dbReference type="SAM" id="MobiDB-lite"/>
    </source>
</evidence>
<dbReference type="AlphaFoldDB" id="A0A9X3SC18"/>
<comment type="caution">
    <text evidence="2">The sequence shown here is derived from an EMBL/GenBank/DDBJ whole genome shotgun (WGS) entry which is preliminary data.</text>
</comment>
<organism evidence="2 3">
    <name type="scientific">Solirubrobacter phytolaccae</name>
    <dbReference type="NCBI Taxonomy" id="1404360"/>
    <lineage>
        <taxon>Bacteria</taxon>
        <taxon>Bacillati</taxon>
        <taxon>Actinomycetota</taxon>
        <taxon>Thermoleophilia</taxon>
        <taxon>Solirubrobacterales</taxon>
        <taxon>Solirubrobacteraceae</taxon>
        <taxon>Solirubrobacter</taxon>
    </lineage>
</organism>
<dbReference type="Proteomes" id="UP001147653">
    <property type="component" value="Unassembled WGS sequence"/>
</dbReference>
<feature type="compositionally biased region" description="Basic and acidic residues" evidence="1">
    <location>
        <begin position="81"/>
        <end position="92"/>
    </location>
</feature>
<feature type="compositionally biased region" description="Acidic residues" evidence="1">
    <location>
        <begin position="63"/>
        <end position="80"/>
    </location>
</feature>